<dbReference type="Pfam" id="PF08583">
    <property type="entry name" value="Cmc1"/>
    <property type="match status" value="1"/>
</dbReference>
<evidence type="ECO:0000256" key="2">
    <source>
        <dbReference type="ARBA" id="ARBA00023157"/>
    </source>
</evidence>
<organism evidence="5 6">
    <name type="scientific">Cryptolaemus montrouzieri</name>
    <dbReference type="NCBI Taxonomy" id="559131"/>
    <lineage>
        <taxon>Eukaryota</taxon>
        <taxon>Metazoa</taxon>
        <taxon>Ecdysozoa</taxon>
        <taxon>Arthropoda</taxon>
        <taxon>Hexapoda</taxon>
        <taxon>Insecta</taxon>
        <taxon>Pterygota</taxon>
        <taxon>Neoptera</taxon>
        <taxon>Endopterygota</taxon>
        <taxon>Coleoptera</taxon>
        <taxon>Polyphaga</taxon>
        <taxon>Cucujiformia</taxon>
        <taxon>Coccinelloidea</taxon>
        <taxon>Coccinellidae</taxon>
        <taxon>Scymninae</taxon>
        <taxon>Scymnini</taxon>
        <taxon>Cryptolaemus</taxon>
    </lineage>
</organism>
<accession>A0ABD2N5V6</accession>
<evidence type="ECO:0000313" key="6">
    <source>
        <dbReference type="Proteomes" id="UP001516400"/>
    </source>
</evidence>
<name>A0ABD2N5V6_9CUCU</name>
<evidence type="ECO:0000313" key="5">
    <source>
        <dbReference type="EMBL" id="KAL3274116.1"/>
    </source>
</evidence>
<dbReference type="PROSITE" id="PS51808">
    <property type="entry name" value="CHCH"/>
    <property type="match status" value="1"/>
</dbReference>
<protein>
    <recommendedName>
        <fullName evidence="3">COX assembly mitochondrial protein</fullName>
    </recommendedName>
</protein>
<comment type="similarity">
    <text evidence="1 3">Belongs to the CMC family.</text>
</comment>
<dbReference type="PANTHER" id="PTHR22977:SF5">
    <property type="entry name" value="COX ASSEMBLY MITOCHONDRIAL PROTEIN HOMOLOG"/>
    <property type="match status" value="1"/>
</dbReference>
<keyword evidence="2" id="KW-1015">Disulfide bond</keyword>
<evidence type="ECO:0000256" key="4">
    <source>
        <dbReference type="SAM" id="MobiDB-lite"/>
    </source>
</evidence>
<evidence type="ECO:0000256" key="3">
    <source>
        <dbReference type="RuleBase" id="RU364104"/>
    </source>
</evidence>
<comment type="caution">
    <text evidence="5">The sequence shown here is derived from an EMBL/GenBank/DDBJ whole genome shotgun (WGS) entry which is preliminary data.</text>
</comment>
<gene>
    <name evidence="5" type="ORF">HHI36_015530</name>
</gene>
<dbReference type="InterPro" id="IPR013892">
    <property type="entry name" value="Cyt_c_biogenesis_Cmc1-like"/>
</dbReference>
<keyword evidence="3" id="KW-0496">Mitochondrion</keyword>
<keyword evidence="6" id="KW-1185">Reference proteome</keyword>
<dbReference type="EMBL" id="JABFTP020000062">
    <property type="protein sequence ID" value="KAL3274116.1"/>
    <property type="molecule type" value="Genomic_DNA"/>
</dbReference>
<reference evidence="5 6" key="1">
    <citation type="journal article" date="2021" name="BMC Biol.">
        <title>Horizontally acquired antibacterial genes associated with adaptive radiation of ladybird beetles.</title>
        <authorList>
            <person name="Li H.S."/>
            <person name="Tang X.F."/>
            <person name="Huang Y.H."/>
            <person name="Xu Z.Y."/>
            <person name="Chen M.L."/>
            <person name="Du X.Y."/>
            <person name="Qiu B.Y."/>
            <person name="Chen P.T."/>
            <person name="Zhang W."/>
            <person name="Slipinski A."/>
            <person name="Escalona H.E."/>
            <person name="Waterhouse R.M."/>
            <person name="Zwick A."/>
            <person name="Pang H."/>
        </authorList>
    </citation>
    <scope>NUCLEOTIDE SEQUENCE [LARGE SCALE GENOMIC DNA]</scope>
    <source>
        <strain evidence="5">SYSU2018</strain>
    </source>
</reference>
<dbReference type="PANTHER" id="PTHR22977">
    <property type="entry name" value="COX ASSEMBLY MITOCHONDRIAL PROTEIN"/>
    <property type="match status" value="1"/>
</dbReference>
<sequence>MPEEVKSDIAPKYGGGPQGLGDPDDLFLRKVEREILIPQKMRDKAKEEKCAEEVKRFTECCANNSILMVYKCREENTSLKSCLAKWYNDEGFKNLCKEEYLRERSEYRRTGVKNLEKRVGVSM</sequence>
<feature type="region of interest" description="Disordered" evidence="4">
    <location>
        <begin position="1"/>
        <end position="24"/>
    </location>
</feature>
<proteinExistence type="inferred from homology"/>
<dbReference type="GO" id="GO:0005739">
    <property type="term" value="C:mitochondrion"/>
    <property type="evidence" value="ECO:0007669"/>
    <property type="project" value="UniProtKB-SubCell"/>
</dbReference>
<comment type="subcellular location">
    <subcellularLocation>
        <location evidence="3">Mitochondrion</location>
    </subcellularLocation>
</comment>
<dbReference type="Proteomes" id="UP001516400">
    <property type="component" value="Unassembled WGS sequence"/>
</dbReference>
<evidence type="ECO:0000256" key="1">
    <source>
        <dbReference type="ARBA" id="ARBA00007347"/>
    </source>
</evidence>
<dbReference type="AlphaFoldDB" id="A0ABD2N5V6"/>